<protein>
    <submittedName>
        <fullName evidence="2">M48 family metallopeptidase</fullName>
    </submittedName>
</protein>
<gene>
    <name evidence="2" type="ORF">K3181_04020</name>
</gene>
<evidence type="ECO:0000313" key="3">
    <source>
        <dbReference type="Proteomes" id="UP000782554"/>
    </source>
</evidence>
<accession>A0ABS7JSH3</accession>
<dbReference type="PANTHER" id="PTHR30399">
    <property type="entry name" value="UNCHARACTERIZED PROTEIN YGJP"/>
    <property type="match status" value="1"/>
</dbReference>
<dbReference type="InterPro" id="IPR002725">
    <property type="entry name" value="YgjP-like_metallopeptidase"/>
</dbReference>
<sequence>MIDWLRREALEPVIELGTRTLPIEITRNRRAKRLTLRLAPDGNAVRITLPHWCRSAEAIAFAHARRDWLAAQLAKVPDRRDPAREGALLYRGSEIALDWREDAPRKPALSVDTLRIGGPQDTLGNRLQRWLEAEALRLFAEDAAEYCNRAELAASEVRLTRARRRWGSCSSEGTLRLNWRLVQAPDHVRRSVVAHEVAHLVHFDHSPAFHALLDRLYEDDIDEANRWLSQHGRTLYAAFG</sequence>
<evidence type="ECO:0000313" key="2">
    <source>
        <dbReference type="EMBL" id="MBX7500602.1"/>
    </source>
</evidence>
<reference evidence="2 3" key="1">
    <citation type="submission" date="2021-08" db="EMBL/GenBank/DDBJ databases">
        <title>Comparative Genomics Analysis of the Genus Qipengyuania Reveals Extensive Genetic Diversity and Metabolic Versatility, Including the Description of Fifteen Novel Species.</title>
        <authorList>
            <person name="Liu Y."/>
        </authorList>
    </citation>
    <scope>NUCLEOTIDE SEQUENCE [LARGE SCALE GENOMIC DNA]</scope>
    <source>
        <strain evidence="2 3">YG27</strain>
    </source>
</reference>
<feature type="domain" description="YgjP-like metallopeptidase" evidence="1">
    <location>
        <begin position="33"/>
        <end position="231"/>
    </location>
</feature>
<organism evidence="2 3">
    <name type="scientific">Qipengyuania mesophila</name>
    <dbReference type="NCBI Taxonomy" id="2867246"/>
    <lineage>
        <taxon>Bacteria</taxon>
        <taxon>Pseudomonadati</taxon>
        <taxon>Pseudomonadota</taxon>
        <taxon>Alphaproteobacteria</taxon>
        <taxon>Sphingomonadales</taxon>
        <taxon>Erythrobacteraceae</taxon>
        <taxon>Qipengyuania</taxon>
    </lineage>
</organism>
<dbReference type="InterPro" id="IPR053136">
    <property type="entry name" value="UTP_pyrophosphatase-like"/>
</dbReference>
<dbReference type="RefSeq" id="WP_221600999.1">
    <property type="nucleotide sequence ID" value="NZ_JAIGNU010000001.1"/>
</dbReference>
<evidence type="ECO:0000259" key="1">
    <source>
        <dbReference type="Pfam" id="PF01863"/>
    </source>
</evidence>
<dbReference type="EMBL" id="JAIGNU010000001">
    <property type="protein sequence ID" value="MBX7500602.1"/>
    <property type="molecule type" value="Genomic_DNA"/>
</dbReference>
<dbReference type="Proteomes" id="UP000782554">
    <property type="component" value="Unassembled WGS sequence"/>
</dbReference>
<proteinExistence type="predicted"/>
<comment type="caution">
    <text evidence="2">The sequence shown here is derived from an EMBL/GenBank/DDBJ whole genome shotgun (WGS) entry which is preliminary data.</text>
</comment>
<dbReference type="Gene3D" id="3.30.2010.10">
    <property type="entry name" value="Metalloproteases ('zincins'), catalytic domain"/>
    <property type="match status" value="1"/>
</dbReference>
<dbReference type="Pfam" id="PF01863">
    <property type="entry name" value="YgjP-like"/>
    <property type="match status" value="1"/>
</dbReference>
<name>A0ABS7JSH3_9SPHN</name>
<dbReference type="PANTHER" id="PTHR30399:SF1">
    <property type="entry name" value="UTP PYROPHOSPHATASE"/>
    <property type="match status" value="1"/>
</dbReference>
<dbReference type="CDD" id="cd07344">
    <property type="entry name" value="M48_yhfN_like"/>
    <property type="match status" value="1"/>
</dbReference>
<keyword evidence="3" id="KW-1185">Reference proteome</keyword>